<dbReference type="EMBL" id="KY684111">
    <property type="protein sequence ID" value="ARF12283.1"/>
    <property type="molecule type" value="Genomic_DNA"/>
</dbReference>
<evidence type="ECO:0000259" key="1">
    <source>
        <dbReference type="Pfam" id="PF04230"/>
    </source>
</evidence>
<proteinExistence type="predicted"/>
<dbReference type="InterPro" id="IPR007345">
    <property type="entry name" value="Polysacch_pyruvyl_Trfase"/>
</dbReference>
<dbReference type="PANTHER" id="PTHR36836">
    <property type="entry name" value="COLANIC ACID BIOSYNTHESIS PROTEIN WCAK"/>
    <property type="match status" value="1"/>
</dbReference>
<dbReference type="Pfam" id="PF04230">
    <property type="entry name" value="PS_pyruv_trans"/>
    <property type="match status" value="1"/>
</dbReference>
<dbReference type="PANTHER" id="PTHR36836:SF1">
    <property type="entry name" value="COLANIC ACID BIOSYNTHESIS PROTEIN WCAK"/>
    <property type="match status" value="1"/>
</dbReference>
<name>A0A1V0SKQ0_9VIRU</name>
<protein>
    <submittedName>
        <fullName evidence="2">Polysaccharide pyruvyl transferase GTB-type glycosyltransferase</fullName>
    </submittedName>
</protein>
<sequence>MIVILGYYDKSNLGDQTYTKVFPLLLENSDITDEIIFVNPEEIDHIPSKAKIVICGGGDIINDYFNNKFEKVLKGYRGPIYAVSIGITYPATINDKYLGRFSQIYVRHRDYHKELAKICGTEHVFHIPDIAFLLEPYNSDTPQELPEKKKIGVFLANGITINIQDVLVELEKEYDVILYAFNTSDQSHESDVIYYQKYYSDFTLGPVITEPDDMLKEMSQLHFAICVRYHSHIFAMIQNIPFVSIASKPKAQLLMKDSGLEDYMYSFKDKWSPADSGLLLNLIRKTLINRDNMMDKLWKIVDGNRDILESLTLFKDDVKSVEKIYAECQTLIEKGYPHEIVASNALYRITGSVNDKYMFGFVDNLKKEKGLFDMIKWVFEDFFSGNHIDGVKFLQPVSQFAGVHRSGWEFVSKMLKQFEKPDGILCDLYVDGTFHWNEHLYAHQGIIPFKKDWIGFIHHTLNTEFSDYNVIHLFKNIRFKLSLKHCKALIVLSEHLKVWIEKKLGKKYKHVKVFCLTHPTEFNAQTFKYYDFASNPKFVQVGSWLRNPYGIYRAPLKGQKFMLIGPQMNNIRHPPNLQIKYKNDCDKCYKYHPCYPNDDDHCDHCDHNGHDGHDDNNDCHKICRPQYHDNQCFKFILKFLCEAGAPEAITFKDTECTCTNTSSSSLFEHRNNVKITQLNRVIKKNYESVTVLENLDNKQYDKLLTNHVVFLNLVDAAAVNTIIECIVRNTPVIVNRLPATIEYLGKDYPLFYDKFIDLETLDIKTIQKAHTYLTKMDKSRFMIETFVNEFEEILKEI</sequence>
<gene>
    <name evidence="2" type="ORF">Klosneuvirus_4_98</name>
</gene>
<keyword evidence="2" id="KW-0808">Transferase</keyword>
<organism evidence="2">
    <name type="scientific">Klosneuvirus KNV1</name>
    <dbReference type="NCBI Taxonomy" id="1977640"/>
    <lineage>
        <taxon>Viruses</taxon>
        <taxon>Varidnaviria</taxon>
        <taxon>Bamfordvirae</taxon>
        <taxon>Nucleocytoviricota</taxon>
        <taxon>Megaviricetes</taxon>
        <taxon>Imitervirales</taxon>
        <taxon>Mimiviridae</taxon>
        <taxon>Klosneuvirinae</taxon>
        <taxon>Klosneuvirus</taxon>
    </lineage>
</organism>
<dbReference type="GO" id="GO:0016740">
    <property type="term" value="F:transferase activity"/>
    <property type="evidence" value="ECO:0007669"/>
    <property type="project" value="UniProtKB-KW"/>
</dbReference>
<feature type="domain" description="Polysaccharide pyruvyl transferase" evidence="1">
    <location>
        <begin position="40"/>
        <end position="248"/>
    </location>
</feature>
<reference evidence="2" key="1">
    <citation type="journal article" date="2017" name="Science">
        <title>Giant viruses with an expanded complement of translation system components.</title>
        <authorList>
            <person name="Schulz F."/>
            <person name="Yutin N."/>
            <person name="Ivanova N.N."/>
            <person name="Ortega D.R."/>
            <person name="Lee T.K."/>
            <person name="Vierheilig J."/>
            <person name="Daims H."/>
            <person name="Horn M."/>
            <person name="Wagner M."/>
            <person name="Jensen G.J."/>
            <person name="Kyrpides N.C."/>
            <person name="Koonin E.V."/>
            <person name="Woyke T."/>
        </authorList>
    </citation>
    <scope>NUCLEOTIDE SEQUENCE</scope>
    <source>
        <strain evidence="2">KNV1</strain>
    </source>
</reference>
<evidence type="ECO:0000313" key="2">
    <source>
        <dbReference type="EMBL" id="ARF12283.1"/>
    </source>
</evidence>
<accession>A0A1V0SKQ0</accession>